<evidence type="ECO:0000313" key="1">
    <source>
        <dbReference type="EMBL" id="MFC0181011.1"/>
    </source>
</evidence>
<dbReference type="InterPro" id="IPR036170">
    <property type="entry name" value="YezG-like_sf"/>
</dbReference>
<sequence length="126" mass="14594">MSDNTIKNDSQLYNEIASVLFQSSTAECIKICMLLRLSADSKHSKTEAFGFDTDGNEISFLVDDSFGNMHDLAVELKNYFLENNLTNGMPGWRYLWVEVDVVNNKVKFDFAYDEDNREDKFKFSYE</sequence>
<keyword evidence="2" id="KW-1185">Reference proteome</keyword>
<comment type="caution">
    <text evidence="1">The sequence shown here is derived from an EMBL/GenBank/DDBJ whole genome shotgun (WGS) entry which is preliminary data.</text>
</comment>
<dbReference type="RefSeq" id="WP_385878366.1">
    <property type="nucleotide sequence ID" value="NZ_JBHLXE010000114.1"/>
</dbReference>
<gene>
    <name evidence="1" type="ORF">ACFFIT_13110</name>
</gene>
<dbReference type="EMBL" id="JBHLXE010000114">
    <property type="protein sequence ID" value="MFC0181011.1"/>
    <property type="molecule type" value="Genomic_DNA"/>
</dbReference>
<proteinExistence type="predicted"/>
<dbReference type="SUPFAM" id="SSF160424">
    <property type="entry name" value="BH3703-like"/>
    <property type="match status" value="1"/>
</dbReference>
<reference evidence="1 2" key="1">
    <citation type="submission" date="2024-09" db="EMBL/GenBank/DDBJ databases">
        <authorList>
            <person name="Sun Q."/>
            <person name="Mori K."/>
        </authorList>
    </citation>
    <scope>NUCLEOTIDE SEQUENCE [LARGE SCALE GENOMIC DNA]</scope>
    <source>
        <strain evidence="1 2">CCM 8545</strain>
    </source>
</reference>
<evidence type="ECO:0000313" key="2">
    <source>
        <dbReference type="Proteomes" id="UP001589758"/>
    </source>
</evidence>
<accession>A0ABV6CDF4</accession>
<name>A0ABV6CDF4_9GAMM</name>
<dbReference type="Proteomes" id="UP001589758">
    <property type="component" value="Unassembled WGS sequence"/>
</dbReference>
<protein>
    <submittedName>
        <fullName evidence="1">Uncharacterized protein</fullName>
    </submittedName>
</protein>
<organism evidence="1 2">
    <name type="scientific">Thorsellia kenyensis</name>
    <dbReference type="NCBI Taxonomy" id="1549888"/>
    <lineage>
        <taxon>Bacteria</taxon>
        <taxon>Pseudomonadati</taxon>
        <taxon>Pseudomonadota</taxon>
        <taxon>Gammaproteobacteria</taxon>
        <taxon>Enterobacterales</taxon>
        <taxon>Thorselliaceae</taxon>
        <taxon>Thorsellia</taxon>
    </lineage>
</organism>